<dbReference type="Pfam" id="PF01392">
    <property type="entry name" value="Fz"/>
    <property type="match status" value="1"/>
</dbReference>
<evidence type="ECO:0000256" key="5">
    <source>
        <dbReference type="ARBA" id="ARBA00022989"/>
    </source>
</evidence>
<evidence type="ECO:0000259" key="12">
    <source>
        <dbReference type="PROSITE" id="PS50038"/>
    </source>
</evidence>
<reference evidence="14" key="1">
    <citation type="submission" date="2021-12" db="EMBL/GenBank/DDBJ databases">
        <authorList>
            <person name="King R."/>
        </authorList>
    </citation>
    <scope>NUCLEOTIDE SEQUENCE</scope>
</reference>
<dbReference type="Proteomes" id="UP001152759">
    <property type="component" value="Chromosome 9"/>
</dbReference>
<feature type="transmembrane region" description="Helical" evidence="10">
    <location>
        <begin position="483"/>
        <end position="505"/>
    </location>
</feature>
<comment type="similarity">
    <text evidence="2">Belongs to the G-protein coupled receptor Fz/Smo family.</text>
</comment>
<dbReference type="GO" id="GO:0071679">
    <property type="term" value="P:commissural neuron axon guidance"/>
    <property type="evidence" value="ECO:0007669"/>
    <property type="project" value="TreeGrafter"/>
</dbReference>
<dbReference type="Pfam" id="PF01534">
    <property type="entry name" value="Frizzled"/>
    <property type="match status" value="1"/>
</dbReference>
<feature type="transmembrane region" description="Helical" evidence="10">
    <location>
        <begin position="236"/>
        <end position="253"/>
    </location>
</feature>
<dbReference type="InterPro" id="IPR036790">
    <property type="entry name" value="Frizzled_dom_sf"/>
</dbReference>
<dbReference type="SMART" id="SM01330">
    <property type="entry name" value="Frizzled"/>
    <property type="match status" value="1"/>
</dbReference>
<evidence type="ECO:0000313" key="14">
    <source>
        <dbReference type="EMBL" id="CAH0395261.1"/>
    </source>
</evidence>
<evidence type="ECO:0000256" key="9">
    <source>
        <dbReference type="PROSITE-ProRule" id="PRU00090"/>
    </source>
</evidence>
<evidence type="ECO:0000256" key="6">
    <source>
        <dbReference type="ARBA" id="ARBA00023136"/>
    </source>
</evidence>
<evidence type="ECO:0000256" key="8">
    <source>
        <dbReference type="ARBA" id="ARBA00023170"/>
    </source>
</evidence>
<feature type="transmembrane region" description="Helical" evidence="10">
    <location>
        <begin position="329"/>
        <end position="348"/>
    </location>
</feature>
<feature type="chain" id="PRO_5040147157" description="Smoothened" evidence="11">
    <location>
        <begin position="23"/>
        <end position="615"/>
    </location>
</feature>
<keyword evidence="7" id="KW-1015">Disulfide bond</keyword>
<dbReference type="GO" id="GO:0005886">
    <property type="term" value="C:plasma membrane"/>
    <property type="evidence" value="ECO:0007669"/>
    <property type="project" value="TreeGrafter"/>
</dbReference>
<dbReference type="GO" id="GO:0030425">
    <property type="term" value="C:dendrite"/>
    <property type="evidence" value="ECO:0007669"/>
    <property type="project" value="TreeGrafter"/>
</dbReference>
<feature type="domain" description="FZ" evidence="12">
    <location>
        <begin position="34"/>
        <end position="151"/>
    </location>
</feature>
<sequence>PVSGNNLCRWVLLTLLPTAVLSLDRAGGVIQPCPRPAKCQPLNTTLCMGAQLKYSSTTLDLIDPEMTQEIAQEHLEKWRGLISLPKCWSVVQPFLCSLYMPKCENGTVFLPSVEMCKSVTSACRILAEFDLWPSYFRCDDNSTFGTKCKNDVLELKFNTTGQCKAPLVPVDQHSSYYDGVEGCGVPCDEPMLTPEELSQVRQWATVGAIISGLFNGFTVITFLLDWKSSNKYPALVVFYINLCFLIVCMGWLYPVLFNSQKDIICRKDKTLRTSEPSVGENLSCIVNFVLVYYFLIASIVWFVIQTYAWHITFQALGKIQSKIDKQGAYFHLAAWSLPLVLTITVMALSKVDASSVFGICFVGGQNPIVRTVFLLVPLAVALLIGGFYLGEALLTLIRLIRGSKEIICERATRKIRDVIVKMLIFMIFIILLVSITLICHMYQFEHVESWKLSFRQYIVCQLGISFDSYVLEEKCRMKEHPSVFILQLQVLALFSTGVLMSMWVWNKSSFVTWERFFSKRKEEKEVKVQKHKIIATAYAKRKSINSGDGRFSITFPSSRQDPVGFDFELDSVGTKGDLSSTWAAALPKFVLRRGALTGLAEEAALHSGGTRLALK</sequence>
<dbReference type="GO" id="GO:0004888">
    <property type="term" value="F:transmembrane signaling receptor activity"/>
    <property type="evidence" value="ECO:0007669"/>
    <property type="project" value="InterPro"/>
</dbReference>
<dbReference type="SUPFAM" id="SSF63501">
    <property type="entry name" value="Frizzled cysteine-rich domain"/>
    <property type="match status" value="1"/>
</dbReference>
<evidence type="ECO:0008006" key="16">
    <source>
        <dbReference type="Google" id="ProtNLM"/>
    </source>
</evidence>
<keyword evidence="15" id="KW-1185">Reference proteome</keyword>
<dbReference type="GO" id="GO:0005113">
    <property type="term" value="F:patched binding"/>
    <property type="evidence" value="ECO:0007669"/>
    <property type="project" value="TreeGrafter"/>
</dbReference>
<evidence type="ECO:0000256" key="10">
    <source>
        <dbReference type="SAM" id="Phobius"/>
    </source>
</evidence>
<feature type="transmembrane region" description="Helical" evidence="10">
    <location>
        <begin position="418"/>
        <end position="442"/>
    </location>
</feature>
<evidence type="ECO:0000256" key="3">
    <source>
        <dbReference type="ARBA" id="ARBA00022473"/>
    </source>
</evidence>
<dbReference type="GO" id="GO:0007417">
    <property type="term" value="P:central nervous system development"/>
    <property type="evidence" value="ECO:0007669"/>
    <property type="project" value="TreeGrafter"/>
</dbReference>
<gene>
    <name evidence="14" type="ORF">BEMITA_LOCUS13472</name>
</gene>
<evidence type="ECO:0000313" key="15">
    <source>
        <dbReference type="Proteomes" id="UP001152759"/>
    </source>
</evidence>
<dbReference type="PANTHER" id="PTHR11309">
    <property type="entry name" value="FRIZZLED"/>
    <property type="match status" value="1"/>
</dbReference>
<feature type="transmembrane region" description="Helical" evidence="10">
    <location>
        <begin position="285"/>
        <end position="308"/>
    </location>
</feature>
<dbReference type="GO" id="GO:0007389">
    <property type="term" value="P:pattern specification process"/>
    <property type="evidence" value="ECO:0007669"/>
    <property type="project" value="TreeGrafter"/>
</dbReference>
<dbReference type="PRINTS" id="PR00489">
    <property type="entry name" value="FRIZZLED"/>
</dbReference>
<keyword evidence="11" id="KW-0732">Signal</keyword>
<feature type="domain" description="G-protein coupled receptors family 2 profile 2" evidence="13">
    <location>
        <begin position="200"/>
        <end position="463"/>
    </location>
</feature>
<dbReference type="PROSITE" id="PS50261">
    <property type="entry name" value="G_PROTEIN_RECEP_F2_4"/>
    <property type="match status" value="1"/>
</dbReference>
<keyword evidence="4 10" id="KW-0812">Transmembrane</keyword>
<dbReference type="Gene3D" id="1.20.1070.10">
    <property type="entry name" value="Rhodopsin 7-helix transmembrane proteins"/>
    <property type="match status" value="1"/>
</dbReference>
<feature type="transmembrane region" description="Helical" evidence="10">
    <location>
        <begin position="203"/>
        <end position="224"/>
    </location>
</feature>
<dbReference type="Gene3D" id="1.10.2000.10">
    <property type="entry name" value="Frizzled cysteine-rich domain"/>
    <property type="match status" value="1"/>
</dbReference>
<comment type="caution">
    <text evidence="9">Lacks conserved residue(s) required for the propagation of feature annotation.</text>
</comment>
<dbReference type="PROSITE" id="PS50038">
    <property type="entry name" value="FZ"/>
    <property type="match status" value="1"/>
</dbReference>
<evidence type="ECO:0000256" key="11">
    <source>
        <dbReference type="SAM" id="SignalP"/>
    </source>
</evidence>
<feature type="signal peptide" evidence="11">
    <location>
        <begin position="1"/>
        <end position="22"/>
    </location>
</feature>
<protein>
    <recommendedName>
        <fullName evidence="16">Smoothened</fullName>
    </recommendedName>
</protein>
<evidence type="ECO:0000256" key="7">
    <source>
        <dbReference type="ARBA" id="ARBA00023157"/>
    </source>
</evidence>
<dbReference type="InterPro" id="IPR000539">
    <property type="entry name" value="Frizzled/Smoothened_7TM"/>
</dbReference>
<evidence type="ECO:0000256" key="2">
    <source>
        <dbReference type="ARBA" id="ARBA00008077"/>
    </source>
</evidence>
<dbReference type="GO" id="GO:0007224">
    <property type="term" value="P:smoothened signaling pathway"/>
    <property type="evidence" value="ECO:0007669"/>
    <property type="project" value="TreeGrafter"/>
</dbReference>
<keyword evidence="3" id="KW-0217">Developmental protein</keyword>
<dbReference type="GO" id="GO:0005929">
    <property type="term" value="C:cilium"/>
    <property type="evidence" value="ECO:0007669"/>
    <property type="project" value="TreeGrafter"/>
</dbReference>
<keyword evidence="6 10" id="KW-0472">Membrane</keyword>
<feature type="transmembrane region" description="Helical" evidence="10">
    <location>
        <begin position="368"/>
        <end position="397"/>
    </location>
</feature>
<proteinExistence type="inferred from homology"/>
<dbReference type="PANTHER" id="PTHR11309:SF35">
    <property type="entry name" value="PROTEIN SMOOTHENED"/>
    <property type="match status" value="1"/>
</dbReference>
<evidence type="ECO:0000259" key="13">
    <source>
        <dbReference type="PROSITE" id="PS50261"/>
    </source>
</evidence>
<keyword evidence="5 10" id="KW-1133">Transmembrane helix</keyword>
<dbReference type="SMART" id="SM00063">
    <property type="entry name" value="FRI"/>
    <property type="match status" value="1"/>
</dbReference>
<dbReference type="InterPro" id="IPR015526">
    <property type="entry name" value="Frizzled/SFRP"/>
</dbReference>
<dbReference type="InterPro" id="IPR020067">
    <property type="entry name" value="Frizzled_dom"/>
</dbReference>
<dbReference type="EMBL" id="OU963870">
    <property type="protein sequence ID" value="CAH0395261.1"/>
    <property type="molecule type" value="Genomic_DNA"/>
</dbReference>
<dbReference type="AlphaFoldDB" id="A0A9P0API9"/>
<comment type="subcellular location">
    <subcellularLocation>
        <location evidence="1">Membrane</location>
        <topology evidence="1">Multi-pass membrane protein</topology>
    </subcellularLocation>
</comment>
<keyword evidence="8" id="KW-0675">Receptor</keyword>
<evidence type="ECO:0000256" key="1">
    <source>
        <dbReference type="ARBA" id="ARBA00004141"/>
    </source>
</evidence>
<evidence type="ECO:0000256" key="4">
    <source>
        <dbReference type="ARBA" id="ARBA00022692"/>
    </source>
</evidence>
<accession>A0A9P0API9</accession>
<name>A0A9P0API9_BEMTA</name>
<organism evidence="14 15">
    <name type="scientific">Bemisia tabaci</name>
    <name type="common">Sweetpotato whitefly</name>
    <name type="synonym">Aleurodes tabaci</name>
    <dbReference type="NCBI Taxonomy" id="7038"/>
    <lineage>
        <taxon>Eukaryota</taxon>
        <taxon>Metazoa</taxon>
        <taxon>Ecdysozoa</taxon>
        <taxon>Arthropoda</taxon>
        <taxon>Hexapoda</taxon>
        <taxon>Insecta</taxon>
        <taxon>Pterygota</taxon>
        <taxon>Neoptera</taxon>
        <taxon>Paraneoptera</taxon>
        <taxon>Hemiptera</taxon>
        <taxon>Sternorrhyncha</taxon>
        <taxon>Aleyrodoidea</taxon>
        <taxon>Aleyrodidae</taxon>
        <taxon>Aleyrodinae</taxon>
        <taxon>Bemisia</taxon>
    </lineage>
</organism>
<dbReference type="InterPro" id="IPR017981">
    <property type="entry name" value="GPCR_2-like_7TM"/>
</dbReference>
<feature type="non-terminal residue" evidence="14">
    <location>
        <position position="615"/>
    </location>
</feature>